<dbReference type="InterPro" id="IPR008183">
    <property type="entry name" value="Aldose_1/G6P_1-epimerase"/>
</dbReference>
<keyword evidence="5" id="KW-1185">Reference proteome</keyword>
<dbReference type="InterPro" id="IPR014718">
    <property type="entry name" value="GH-type_carb-bd"/>
</dbReference>
<protein>
    <submittedName>
        <fullName evidence="4">Galactose mutarotase-like enzyme</fullName>
    </submittedName>
</protein>
<dbReference type="GO" id="GO:0016853">
    <property type="term" value="F:isomerase activity"/>
    <property type="evidence" value="ECO:0007669"/>
    <property type="project" value="InterPro"/>
</dbReference>
<evidence type="ECO:0000256" key="2">
    <source>
        <dbReference type="ARBA" id="ARBA00011245"/>
    </source>
</evidence>
<dbReference type="EMBL" id="QLLQ01000001">
    <property type="protein sequence ID" value="RAJ27603.1"/>
    <property type="molecule type" value="Genomic_DNA"/>
</dbReference>
<name>A0A327SJ31_9FLAO</name>
<dbReference type="GO" id="GO:0030246">
    <property type="term" value="F:carbohydrate binding"/>
    <property type="evidence" value="ECO:0007669"/>
    <property type="project" value="InterPro"/>
</dbReference>
<dbReference type="SUPFAM" id="SSF74650">
    <property type="entry name" value="Galactose mutarotase-like"/>
    <property type="match status" value="1"/>
</dbReference>
<dbReference type="Proteomes" id="UP000248987">
    <property type="component" value="Unassembled WGS sequence"/>
</dbReference>
<dbReference type="OrthoDB" id="9795355at2"/>
<gene>
    <name evidence="4" type="ORF">LX77_00175</name>
</gene>
<dbReference type="Gene3D" id="2.70.98.10">
    <property type="match status" value="1"/>
</dbReference>
<reference evidence="4 5" key="1">
    <citation type="submission" date="2018-06" db="EMBL/GenBank/DDBJ databases">
        <title>Genomic Encyclopedia of Archaeal and Bacterial Type Strains, Phase II (KMG-II): from individual species to whole genera.</title>
        <authorList>
            <person name="Goeker M."/>
        </authorList>
    </citation>
    <scope>NUCLEOTIDE SEQUENCE [LARGE SCALE GENOMIC DNA]</scope>
    <source>
        <strain evidence="4 5">DSM 12408</strain>
    </source>
</reference>
<accession>A0A327SJ31</accession>
<evidence type="ECO:0000313" key="5">
    <source>
        <dbReference type="Proteomes" id="UP000248987"/>
    </source>
</evidence>
<proteinExistence type="predicted"/>
<dbReference type="RefSeq" id="WP_083993994.1">
    <property type="nucleotide sequence ID" value="NZ_LZRN01000045.1"/>
</dbReference>
<dbReference type="InterPro" id="IPR011013">
    <property type="entry name" value="Gal_mutarotase_sf_dom"/>
</dbReference>
<organism evidence="4 5">
    <name type="scientific">Gelidibacter algens</name>
    <dbReference type="NCBI Taxonomy" id="49280"/>
    <lineage>
        <taxon>Bacteria</taxon>
        <taxon>Pseudomonadati</taxon>
        <taxon>Bacteroidota</taxon>
        <taxon>Flavobacteriia</taxon>
        <taxon>Flavobacteriales</taxon>
        <taxon>Flavobacteriaceae</taxon>
        <taxon>Gelidibacter</taxon>
    </lineage>
</organism>
<evidence type="ECO:0000313" key="4">
    <source>
        <dbReference type="EMBL" id="RAJ27603.1"/>
    </source>
</evidence>
<dbReference type="InterPro" id="IPR037481">
    <property type="entry name" value="LacX"/>
</dbReference>
<comment type="caution">
    <text evidence="4">The sequence shown here is derived from an EMBL/GenBank/DDBJ whole genome shotgun (WGS) entry which is preliminary data.</text>
</comment>
<dbReference type="Pfam" id="PF01263">
    <property type="entry name" value="Aldose_epim"/>
    <property type="match status" value="1"/>
</dbReference>
<keyword evidence="3" id="KW-0106">Calcium</keyword>
<comment type="subunit">
    <text evidence="2">Monomer.</text>
</comment>
<comment type="cofactor">
    <cofactor evidence="1">
        <name>Ca(2+)</name>
        <dbReference type="ChEBI" id="CHEBI:29108"/>
    </cofactor>
</comment>
<evidence type="ECO:0000256" key="3">
    <source>
        <dbReference type="ARBA" id="ARBA00022837"/>
    </source>
</evidence>
<sequence length="296" mass="33831">MFTLKNDLLEIAIHPTGAELQKISAVKNGLEFMWDGNPEFWNSHAPNLFPIVGSLKEDLFLYNNTSYNLGRHGFARHSDAFTITEKSDNRLTLKLSASEETLQNYPFKFEFLVTYELVENQIKITYTVNNSDDKTIYFSVGGHPAFKCPLFPDETYSDYTLRFERHENSETHLLNLKTGLLNLQTEPVFKIPKAIALHDHIFDKDALVFKDLKSNHVTLNSKNHGDIVSVYFEDFPFLGIWAKPKAHFVCIEPWQGVADSENSTQILKDKEGIVALANNKAYSASYSIEIHKRHIA</sequence>
<dbReference type="AlphaFoldDB" id="A0A327SJ31"/>
<dbReference type="CDD" id="cd09024">
    <property type="entry name" value="Aldose_epim_lacX"/>
    <property type="match status" value="1"/>
</dbReference>
<evidence type="ECO:0000256" key="1">
    <source>
        <dbReference type="ARBA" id="ARBA00001913"/>
    </source>
</evidence>
<dbReference type="GO" id="GO:0005975">
    <property type="term" value="P:carbohydrate metabolic process"/>
    <property type="evidence" value="ECO:0007669"/>
    <property type="project" value="InterPro"/>
</dbReference>